<dbReference type="FunFam" id="1.10.1450.10:FF:000016">
    <property type="entry name" value="Tetraspanin"/>
    <property type="match status" value="1"/>
</dbReference>
<evidence type="ECO:0000256" key="4">
    <source>
        <dbReference type="ARBA" id="ARBA00022475"/>
    </source>
</evidence>
<dbReference type="GO" id="GO:0070062">
    <property type="term" value="C:extracellular exosome"/>
    <property type="evidence" value="ECO:0007669"/>
    <property type="project" value="UniProtKB-ARBA"/>
</dbReference>
<dbReference type="InterPro" id="IPR018503">
    <property type="entry name" value="Tetraspanin_CS"/>
</dbReference>
<dbReference type="GO" id="GO:0005178">
    <property type="term" value="F:integrin binding"/>
    <property type="evidence" value="ECO:0007669"/>
    <property type="project" value="UniProtKB-ARBA"/>
</dbReference>
<evidence type="ECO:0000256" key="11">
    <source>
        <dbReference type="ARBA" id="ARBA00023157"/>
    </source>
</evidence>
<sequence>MCCRGLCFFLSQRGLPNSGMYNLQSCSRHHHEELAGTAVLGIGLWLRFDPQTKAMFEADQNTGAFYTGVYILIGAGALMMLVGFLGCCGAIQESECMLGLFFAFLLVIFAVEIAAGIWGFTNKDKVVDELKTFYKDTYTKYMKSNDNALKDTLKAIHLALNCCGMTGVLEATVTDICPNNQGIVGALSAQSCPAAIEDVFTTKFHIVGAVGIGIAVIMIFGMIFSMVLCCAIRNNREMV</sequence>
<protein>
    <recommendedName>
        <fullName evidence="16">Tetraspanin</fullName>
    </recommendedName>
</protein>
<evidence type="ECO:0000256" key="3">
    <source>
        <dbReference type="ARBA" id="ARBA00006840"/>
    </source>
</evidence>
<evidence type="ECO:0000256" key="14">
    <source>
        <dbReference type="ARBA" id="ARBA00023288"/>
    </source>
</evidence>
<dbReference type="PROSITE" id="PS00421">
    <property type="entry name" value="TM4_1"/>
    <property type="match status" value="1"/>
</dbReference>
<dbReference type="FunCoup" id="A0A803J7H9">
    <property type="interactions" value="272"/>
</dbReference>
<organism evidence="17">
    <name type="scientific">Xenopus tropicalis</name>
    <name type="common">Western clawed frog</name>
    <name type="synonym">Silurana tropicalis</name>
    <dbReference type="NCBI Taxonomy" id="8364"/>
    <lineage>
        <taxon>Eukaryota</taxon>
        <taxon>Metazoa</taxon>
        <taxon>Chordata</taxon>
        <taxon>Craniata</taxon>
        <taxon>Vertebrata</taxon>
        <taxon>Euteleostomi</taxon>
        <taxon>Amphibia</taxon>
        <taxon>Batrachia</taxon>
        <taxon>Anura</taxon>
        <taxon>Pipoidea</taxon>
        <taxon>Pipidae</taxon>
        <taxon>Xenopodinae</taxon>
        <taxon>Xenopus</taxon>
        <taxon>Silurana</taxon>
    </lineage>
</organism>
<evidence type="ECO:0000256" key="15">
    <source>
        <dbReference type="PIRSR" id="PIRSR002419-1"/>
    </source>
</evidence>
<dbReference type="Gene3D" id="1.10.1450.10">
    <property type="entry name" value="Tetraspanin"/>
    <property type="match status" value="1"/>
</dbReference>
<evidence type="ECO:0000256" key="5">
    <source>
        <dbReference type="ARBA" id="ARBA00022525"/>
    </source>
</evidence>
<evidence type="ECO:0000256" key="13">
    <source>
        <dbReference type="ARBA" id="ARBA00023279"/>
    </source>
</evidence>
<dbReference type="Xenbase" id="XB-GENE-949525">
    <property type="gene designation" value="cd9"/>
</dbReference>
<keyword evidence="8 16" id="KW-1133">Transmembrane helix</keyword>
<dbReference type="GO" id="GO:0007338">
    <property type="term" value="P:single fertilization"/>
    <property type="evidence" value="ECO:0007669"/>
    <property type="project" value="UniProtKB-KW"/>
</dbReference>
<evidence type="ECO:0000256" key="16">
    <source>
        <dbReference type="RuleBase" id="RU361218"/>
    </source>
</evidence>
<feature type="transmembrane region" description="Helical" evidence="16">
    <location>
        <begin position="69"/>
        <end position="91"/>
    </location>
</feature>
<dbReference type="InterPro" id="IPR042055">
    <property type="entry name" value="CD9_LEL"/>
</dbReference>
<evidence type="ECO:0000256" key="10">
    <source>
        <dbReference type="ARBA" id="ARBA00023139"/>
    </source>
</evidence>
<keyword evidence="9 16" id="KW-0472">Membrane</keyword>
<dbReference type="PRINTS" id="PR00259">
    <property type="entry name" value="TMFOUR"/>
</dbReference>
<gene>
    <name evidence="17" type="primary">cd9</name>
</gene>
<dbReference type="GO" id="GO:0030154">
    <property type="term" value="P:cell differentiation"/>
    <property type="evidence" value="ECO:0007669"/>
    <property type="project" value="UniProtKB-ARBA"/>
</dbReference>
<dbReference type="InterPro" id="IPR000301">
    <property type="entry name" value="Tetraspanin_animals"/>
</dbReference>
<evidence type="ECO:0000256" key="2">
    <source>
        <dbReference type="ARBA" id="ARBA00004651"/>
    </source>
</evidence>
<dbReference type="InterPro" id="IPR008952">
    <property type="entry name" value="Tetraspanin_EC2_sf"/>
</dbReference>
<keyword evidence="5" id="KW-0964">Secreted</keyword>
<keyword evidence="10" id="KW-0564">Palmitate</keyword>
<keyword evidence="14" id="KW-0449">Lipoprotein</keyword>
<dbReference type="GeneTree" id="ENSGT00940000155083"/>
<evidence type="ECO:0000256" key="9">
    <source>
        <dbReference type="ARBA" id="ARBA00023136"/>
    </source>
</evidence>
<reference evidence="17" key="2">
    <citation type="submission" date="2021-03" db="UniProtKB">
        <authorList>
            <consortium name="Ensembl"/>
        </authorList>
    </citation>
    <scope>IDENTIFICATION</scope>
</reference>
<dbReference type="CDD" id="cd03152">
    <property type="entry name" value="CD9_LEL"/>
    <property type="match status" value="1"/>
</dbReference>
<dbReference type="InParanoid" id="A0A803J7H9"/>
<comment type="similarity">
    <text evidence="3 16">Belongs to the tetraspanin (TM4SF) family.</text>
</comment>
<dbReference type="InterPro" id="IPR018499">
    <property type="entry name" value="Tetraspanin/Peripherin"/>
</dbReference>
<dbReference type="GO" id="GO:0007155">
    <property type="term" value="P:cell adhesion"/>
    <property type="evidence" value="ECO:0007669"/>
    <property type="project" value="UniProtKB-KW"/>
</dbReference>
<feature type="disulfide bond" evidence="15">
    <location>
        <begin position="163"/>
        <end position="177"/>
    </location>
</feature>
<dbReference type="GO" id="GO:0007399">
    <property type="term" value="P:nervous system development"/>
    <property type="evidence" value="ECO:0007669"/>
    <property type="project" value="UniProtKB-ARBA"/>
</dbReference>
<dbReference type="GO" id="GO:0005886">
    <property type="term" value="C:plasma membrane"/>
    <property type="evidence" value="ECO:0007669"/>
    <property type="project" value="UniProtKB-SubCell"/>
</dbReference>
<evidence type="ECO:0000256" key="6">
    <source>
        <dbReference type="ARBA" id="ARBA00022692"/>
    </source>
</evidence>
<evidence type="ECO:0000256" key="12">
    <source>
        <dbReference type="ARBA" id="ARBA00023180"/>
    </source>
</evidence>
<dbReference type="Ensembl" id="ENSXETT00000107809">
    <property type="protein sequence ID" value="ENSXETP00000103821"/>
    <property type="gene ID" value="ENSXETG00000023609"/>
</dbReference>
<keyword evidence="4" id="KW-1003">Cell membrane</keyword>
<evidence type="ECO:0000256" key="8">
    <source>
        <dbReference type="ARBA" id="ARBA00022989"/>
    </source>
</evidence>
<evidence type="ECO:0000256" key="7">
    <source>
        <dbReference type="ARBA" id="ARBA00022889"/>
    </source>
</evidence>
<comment type="caution">
    <text evidence="16">Lacks conserved residue(s) required for the propagation of feature annotation.</text>
</comment>
<keyword evidence="6 16" id="KW-0812">Transmembrane</keyword>
<dbReference type="Pfam" id="PF00335">
    <property type="entry name" value="Tetraspanin"/>
    <property type="match status" value="1"/>
</dbReference>
<keyword evidence="13" id="KW-0278">Fertilization</keyword>
<dbReference type="Bgee" id="ENSXETG00000023609">
    <property type="expression patterns" value="Expressed in mesonephros and 19 other cell types or tissues"/>
</dbReference>
<reference evidence="17" key="1">
    <citation type="journal article" date="2010" name="Science">
        <title>The genome of the Western clawed frog Xenopus tropicalis.</title>
        <authorList>
            <person name="Hellsten U."/>
            <person name="Harland R.M."/>
            <person name="Gilchrist M.J."/>
            <person name="Hendrix D."/>
            <person name="Jurka J."/>
            <person name="Kapitonov V."/>
            <person name="Ovcharenko I."/>
            <person name="Putnam N.H."/>
            <person name="Shu S."/>
            <person name="Taher L."/>
            <person name="Blitz I.L."/>
            <person name="Blumberg B."/>
            <person name="Dichmann D.S."/>
            <person name="Dubchak I."/>
            <person name="Amaya E."/>
            <person name="Detter J.C."/>
            <person name="Fletcher R."/>
            <person name="Gerhard D.S."/>
            <person name="Goodstein D."/>
            <person name="Graves T."/>
            <person name="Grigoriev I.V."/>
            <person name="Grimwood J."/>
            <person name="Kawashima T."/>
            <person name="Lindquist E."/>
            <person name="Lucas S.M."/>
            <person name="Mead P.E."/>
            <person name="Mitros T."/>
            <person name="Ogino H."/>
            <person name="Ohta Y."/>
            <person name="Poliakov A.V."/>
            <person name="Pollet N."/>
            <person name="Robert J."/>
            <person name="Salamov A."/>
            <person name="Sater A.K."/>
            <person name="Schmutz J."/>
            <person name="Terry A."/>
            <person name="Vize P.D."/>
            <person name="Warren W.C."/>
            <person name="Wells D."/>
            <person name="Wills A."/>
            <person name="Wilson R.K."/>
            <person name="Zimmerman L.B."/>
            <person name="Zorn A.M."/>
            <person name="Grainger R."/>
            <person name="Grammer T."/>
            <person name="Khokha M.K."/>
            <person name="Richardson P.M."/>
            <person name="Rokhsar D.S."/>
        </authorList>
    </citation>
    <scope>NUCLEOTIDE SEQUENCE [LARGE SCALE GENOMIC DNA]</scope>
    <source>
        <strain evidence="17">Nigerian</strain>
    </source>
</reference>
<dbReference type="SUPFAM" id="SSF48652">
    <property type="entry name" value="Tetraspanin"/>
    <property type="match status" value="1"/>
</dbReference>
<dbReference type="PANTHER" id="PTHR19282:SF163">
    <property type="entry name" value="CD9 ANTIGEN"/>
    <property type="match status" value="1"/>
</dbReference>
<name>A0A803J7H9_XENTR</name>
<evidence type="ECO:0000313" key="17">
    <source>
        <dbReference type="Ensembl" id="ENSXETP00000103821"/>
    </source>
</evidence>
<proteinExistence type="inferred from homology"/>
<keyword evidence="11 15" id="KW-1015">Disulfide bond</keyword>
<keyword evidence="7" id="KW-0130">Cell adhesion</keyword>
<accession>A0A803J7H9</accession>
<feature type="transmembrane region" description="Helical" evidence="16">
    <location>
        <begin position="206"/>
        <end position="232"/>
    </location>
</feature>
<feature type="transmembrane region" description="Helical" evidence="16">
    <location>
        <begin position="98"/>
        <end position="120"/>
    </location>
</feature>
<keyword evidence="12" id="KW-0325">Glycoprotein</keyword>
<dbReference type="PIRSF" id="PIRSF002419">
    <property type="entry name" value="Tetraspanin"/>
    <property type="match status" value="1"/>
</dbReference>
<comment type="subcellular location">
    <subcellularLocation>
        <location evidence="2">Cell membrane</location>
        <topology evidence="2">Multi-pass membrane protein</topology>
    </subcellularLocation>
    <subcellularLocation>
        <location evidence="16">Membrane</location>
        <topology evidence="16">Multi-pass membrane protein</topology>
    </subcellularLocation>
    <subcellularLocation>
        <location evidence="1">Secreted</location>
        <location evidence="1">Extracellular exosome</location>
    </subcellularLocation>
</comment>
<dbReference type="PANTHER" id="PTHR19282">
    <property type="entry name" value="TETRASPANIN"/>
    <property type="match status" value="1"/>
</dbReference>
<dbReference type="AlphaFoldDB" id="A0A803J7H9"/>
<evidence type="ECO:0000256" key="1">
    <source>
        <dbReference type="ARBA" id="ARBA00004550"/>
    </source>
</evidence>